<sequence>MLRRMSFYALSSKPLFKAKLSANKEREKKRVICPFAELDYNDGEITPTRAQRDSGYGRCWWWGCQTVWDCCSEDSREHFILVYKPPLEREG</sequence>
<organism evidence="1 2">
    <name type="scientific">Gossypium mustelinum</name>
    <name type="common">Cotton</name>
    <name type="synonym">Gossypium caicoense</name>
    <dbReference type="NCBI Taxonomy" id="34275"/>
    <lineage>
        <taxon>Eukaryota</taxon>
        <taxon>Viridiplantae</taxon>
        <taxon>Streptophyta</taxon>
        <taxon>Embryophyta</taxon>
        <taxon>Tracheophyta</taxon>
        <taxon>Spermatophyta</taxon>
        <taxon>Magnoliopsida</taxon>
        <taxon>eudicotyledons</taxon>
        <taxon>Gunneridae</taxon>
        <taxon>Pentapetalae</taxon>
        <taxon>rosids</taxon>
        <taxon>malvids</taxon>
        <taxon>Malvales</taxon>
        <taxon>Malvaceae</taxon>
        <taxon>Malvoideae</taxon>
        <taxon>Gossypium</taxon>
    </lineage>
</organism>
<evidence type="ECO:0000313" key="2">
    <source>
        <dbReference type="Proteomes" id="UP000323597"/>
    </source>
</evidence>
<accession>A0A5D2WE49</accession>
<keyword evidence="2" id="KW-1185">Reference proteome</keyword>
<protein>
    <submittedName>
        <fullName evidence="1">Uncharacterized protein</fullName>
    </submittedName>
</protein>
<dbReference type="Proteomes" id="UP000323597">
    <property type="component" value="Chromosome D01"/>
</dbReference>
<proteinExistence type="predicted"/>
<dbReference type="AlphaFoldDB" id="A0A5D2WE49"/>
<gene>
    <name evidence="1" type="ORF">E1A91_D01G268000v1</name>
</gene>
<dbReference type="EMBL" id="CM017649">
    <property type="protein sequence ID" value="TYI99160.1"/>
    <property type="molecule type" value="Genomic_DNA"/>
</dbReference>
<reference evidence="1 2" key="1">
    <citation type="submission" date="2019-07" db="EMBL/GenBank/DDBJ databases">
        <title>WGS assembly of Gossypium mustelinum.</title>
        <authorList>
            <person name="Chen Z.J."/>
            <person name="Sreedasyam A."/>
            <person name="Ando A."/>
            <person name="Song Q."/>
            <person name="De L."/>
            <person name="Hulse-Kemp A."/>
            <person name="Ding M."/>
            <person name="Ye W."/>
            <person name="Kirkbride R."/>
            <person name="Jenkins J."/>
            <person name="Plott C."/>
            <person name="Lovell J."/>
            <person name="Lin Y.-M."/>
            <person name="Vaughn R."/>
            <person name="Liu B."/>
            <person name="Li W."/>
            <person name="Simpson S."/>
            <person name="Scheffler B."/>
            <person name="Saski C."/>
            <person name="Grover C."/>
            <person name="Hu G."/>
            <person name="Conover J."/>
            <person name="Carlson J."/>
            <person name="Shu S."/>
            <person name="Boston L."/>
            <person name="Williams M."/>
            <person name="Peterson D."/>
            <person name="Mcgee K."/>
            <person name="Jones D."/>
            <person name="Wendel J."/>
            <person name="Stelly D."/>
            <person name="Grimwood J."/>
            <person name="Schmutz J."/>
        </authorList>
    </citation>
    <scope>NUCLEOTIDE SEQUENCE [LARGE SCALE GENOMIC DNA]</scope>
    <source>
        <strain evidence="1">1408120.09</strain>
    </source>
</reference>
<name>A0A5D2WE49_GOSMU</name>
<evidence type="ECO:0000313" key="1">
    <source>
        <dbReference type="EMBL" id="TYI99160.1"/>
    </source>
</evidence>